<proteinExistence type="predicted"/>
<evidence type="ECO:0000313" key="4">
    <source>
        <dbReference type="Proteomes" id="UP001143474"/>
    </source>
</evidence>
<evidence type="ECO:0008006" key="5">
    <source>
        <dbReference type="Google" id="ProtNLM"/>
    </source>
</evidence>
<feature type="compositionally biased region" description="Polar residues" evidence="1">
    <location>
        <begin position="90"/>
        <end position="106"/>
    </location>
</feature>
<reference evidence="3" key="2">
    <citation type="submission" date="2023-01" db="EMBL/GenBank/DDBJ databases">
        <authorList>
            <person name="Sun Q."/>
            <person name="Evtushenko L."/>
        </authorList>
    </citation>
    <scope>NUCLEOTIDE SEQUENCE</scope>
    <source>
        <strain evidence="3">VKM Ac-2007</strain>
    </source>
</reference>
<keyword evidence="4" id="KW-1185">Reference proteome</keyword>
<dbReference type="EMBL" id="BSEV01000008">
    <property type="protein sequence ID" value="GLK10733.1"/>
    <property type="molecule type" value="Genomic_DNA"/>
</dbReference>
<keyword evidence="2" id="KW-0732">Signal</keyword>
<evidence type="ECO:0000256" key="2">
    <source>
        <dbReference type="SAM" id="SignalP"/>
    </source>
</evidence>
<evidence type="ECO:0000313" key="3">
    <source>
        <dbReference type="EMBL" id="GLK10733.1"/>
    </source>
</evidence>
<name>A0A9W6I3X5_9ACTN</name>
<protein>
    <recommendedName>
        <fullName evidence="5">Secreted protein</fullName>
    </recommendedName>
</protein>
<dbReference type="Proteomes" id="UP001143474">
    <property type="component" value="Unassembled WGS sequence"/>
</dbReference>
<feature type="chain" id="PRO_5040819709" description="Secreted protein" evidence="2">
    <location>
        <begin position="31"/>
        <end position="106"/>
    </location>
</feature>
<comment type="caution">
    <text evidence="3">The sequence shown here is derived from an EMBL/GenBank/DDBJ whole genome shotgun (WGS) entry which is preliminary data.</text>
</comment>
<organism evidence="3 4">
    <name type="scientific">Streptosporangium carneum</name>
    <dbReference type="NCBI Taxonomy" id="47481"/>
    <lineage>
        <taxon>Bacteria</taxon>
        <taxon>Bacillati</taxon>
        <taxon>Actinomycetota</taxon>
        <taxon>Actinomycetes</taxon>
        <taxon>Streptosporangiales</taxon>
        <taxon>Streptosporangiaceae</taxon>
        <taxon>Streptosporangium</taxon>
    </lineage>
</organism>
<dbReference type="AlphaFoldDB" id="A0A9W6I3X5"/>
<reference evidence="3" key="1">
    <citation type="journal article" date="2014" name="Int. J. Syst. Evol. Microbiol.">
        <title>Complete genome sequence of Corynebacterium casei LMG S-19264T (=DSM 44701T), isolated from a smear-ripened cheese.</title>
        <authorList>
            <consortium name="US DOE Joint Genome Institute (JGI-PGF)"/>
            <person name="Walter F."/>
            <person name="Albersmeier A."/>
            <person name="Kalinowski J."/>
            <person name="Ruckert C."/>
        </authorList>
    </citation>
    <scope>NUCLEOTIDE SEQUENCE</scope>
    <source>
        <strain evidence="3">VKM Ac-2007</strain>
    </source>
</reference>
<feature type="region of interest" description="Disordered" evidence="1">
    <location>
        <begin position="85"/>
        <end position="106"/>
    </location>
</feature>
<feature type="signal peptide" evidence="2">
    <location>
        <begin position="1"/>
        <end position="30"/>
    </location>
</feature>
<sequence>MRMRKPAATLFATVLFTTAALLSTASPAQANPYECSTGTDYSPTRYWSYCAYGSNRHLVVIRFTHPNPQVAYSWTEYGPCVPAGQRSEHTPNSTAAANTQVFSGRC</sequence>
<accession>A0A9W6I3X5</accession>
<evidence type="ECO:0000256" key="1">
    <source>
        <dbReference type="SAM" id="MobiDB-lite"/>
    </source>
</evidence>
<gene>
    <name evidence="3" type="ORF">GCM10017600_41390</name>
</gene>